<feature type="domain" description="Tape measure protein N-terminal" evidence="4">
    <location>
        <begin position="116"/>
        <end position="293"/>
    </location>
</feature>
<dbReference type="NCBIfam" id="TIGR02675">
    <property type="entry name" value="tape_meas_nterm"/>
    <property type="match status" value="1"/>
</dbReference>
<keyword evidence="3" id="KW-0812">Transmembrane</keyword>
<keyword evidence="3" id="KW-1133">Transmembrane helix</keyword>
<dbReference type="AlphaFoldDB" id="A0A379D9Y5"/>
<feature type="transmembrane region" description="Helical" evidence="3">
    <location>
        <begin position="355"/>
        <end position="376"/>
    </location>
</feature>
<proteinExistence type="predicted"/>
<sequence>MGLIESTIALQNRMTPVLNNVINSMNIVIASANKIENATDNMFNVEDLRSAKKALDDAEFQLRDIENNTNRAKNAQDEYNKSINVGVKGANKLSGAIKTVVATYVSMAGMKLLGGLSDELVSAKGRLSALVESEEEFIKAQKLIYESAQKTGSIYIDQLNTVAKLGGQAKEAFGSLEEVIKFQESINMIFATAGTGVNEAKNASIQLTQALSSGVLRGDELNSIFEQSPQLIRYIAEYLGVPIGKIRELASEGKLSADVVKNAIFANYDEINSAFENTPKTWGRIFTEMKNEAVSKLEPVLVRLNEFANSEDFMIFRQNAMENLGIVLNGLGWIIEKSILLANTISDNWGFIESILYGIAVAYGAWTVATTIQTVAQNGLNMAILANPIFWFAAGIGIIIMFLARWVRSVGGVQVAHLILKDKLLSTYEAIQIGLLMVQNHFEESRIYISVTTTRLVNSILNGLGYLKVQGLGIIDSFLNGAIDGVNRLINFANNIPGIAIETVEHVSFQADAATQEAAKKAERDSKLEELNKQYENIKIKNQAEIQALEAKNKANQAQRNKDILDLKEKKSNEREKASDGSNMASSKPDFLSNIPSASELLEIKNAAKGTEKNTKALKDGIEVKNEDIKYLRDLAERRTIQNFSFDKIEVIANNTFGDVHETVDLDGWVSDLTDKLGEAVSTTMGGIAAYE</sequence>
<dbReference type="InterPro" id="IPR013491">
    <property type="entry name" value="Tape_meas_N"/>
</dbReference>
<evidence type="ECO:0000313" key="6">
    <source>
        <dbReference type="Proteomes" id="UP000254777"/>
    </source>
</evidence>
<evidence type="ECO:0000313" key="5">
    <source>
        <dbReference type="EMBL" id="SUB74381.1"/>
    </source>
</evidence>
<name>A0A379D9Y5_9FIRM</name>
<accession>A0A379D9Y5</accession>
<organism evidence="5 6">
    <name type="scientific">Peptoniphilus indolicus</name>
    <dbReference type="NCBI Taxonomy" id="33030"/>
    <lineage>
        <taxon>Bacteria</taxon>
        <taxon>Bacillati</taxon>
        <taxon>Bacillota</taxon>
        <taxon>Tissierellia</taxon>
        <taxon>Tissierellales</taxon>
        <taxon>Peptoniphilaceae</taxon>
        <taxon>Peptoniphilus</taxon>
    </lineage>
</organism>
<dbReference type="Pfam" id="PF20155">
    <property type="entry name" value="TMP_3"/>
    <property type="match status" value="1"/>
</dbReference>
<feature type="transmembrane region" description="Helical" evidence="3">
    <location>
        <begin position="388"/>
        <end position="407"/>
    </location>
</feature>
<feature type="coiled-coil region" evidence="1">
    <location>
        <begin position="48"/>
        <end position="82"/>
    </location>
</feature>
<reference evidence="5 6" key="1">
    <citation type="submission" date="2018-06" db="EMBL/GenBank/DDBJ databases">
        <authorList>
            <consortium name="Pathogen Informatics"/>
            <person name="Doyle S."/>
        </authorList>
    </citation>
    <scope>NUCLEOTIDE SEQUENCE [LARGE SCALE GENOMIC DNA]</scope>
    <source>
        <strain evidence="5 6">NCTC11088</strain>
    </source>
</reference>
<keyword evidence="1" id="KW-0175">Coiled coil</keyword>
<evidence type="ECO:0000256" key="3">
    <source>
        <dbReference type="SAM" id="Phobius"/>
    </source>
</evidence>
<feature type="region of interest" description="Disordered" evidence="2">
    <location>
        <begin position="552"/>
        <end position="592"/>
    </location>
</feature>
<gene>
    <name evidence="5" type="ORF">NCTC11088_00112</name>
</gene>
<dbReference type="Proteomes" id="UP000254777">
    <property type="component" value="Unassembled WGS sequence"/>
</dbReference>
<evidence type="ECO:0000259" key="4">
    <source>
        <dbReference type="Pfam" id="PF20155"/>
    </source>
</evidence>
<protein>
    <submittedName>
        <fullName evidence="5">Phage-related minor tail protein</fullName>
    </submittedName>
</protein>
<dbReference type="RefSeq" id="WP_040552891.1">
    <property type="nucleotide sequence ID" value="NZ_UGTH01000001.1"/>
</dbReference>
<keyword evidence="3" id="KW-0472">Membrane</keyword>
<feature type="compositionally biased region" description="Basic and acidic residues" evidence="2">
    <location>
        <begin position="560"/>
        <end position="579"/>
    </location>
</feature>
<dbReference type="EMBL" id="UGTH01000001">
    <property type="protein sequence ID" value="SUB74381.1"/>
    <property type="molecule type" value="Genomic_DNA"/>
</dbReference>
<evidence type="ECO:0000256" key="1">
    <source>
        <dbReference type="SAM" id="Coils"/>
    </source>
</evidence>
<evidence type="ECO:0000256" key="2">
    <source>
        <dbReference type="SAM" id="MobiDB-lite"/>
    </source>
</evidence>